<dbReference type="EMBL" id="JAJTWT010000009">
    <property type="protein sequence ID" value="MCE4539427.1"/>
    <property type="molecule type" value="Genomic_DNA"/>
</dbReference>
<feature type="coiled-coil region" evidence="1">
    <location>
        <begin position="151"/>
        <end position="178"/>
    </location>
</feature>
<evidence type="ECO:0000259" key="3">
    <source>
        <dbReference type="Pfam" id="PF13598"/>
    </source>
</evidence>
<dbReference type="NCBIfam" id="TIGR02231">
    <property type="entry name" value="mucoidy inhibitor MuiA family protein"/>
    <property type="match status" value="1"/>
</dbReference>
<protein>
    <submittedName>
        <fullName evidence="5">Mucoidy inhibitor MuiA family protein</fullName>
    </submittedName>
</protein>
<dbReference type="InterPro" id="IPR025554">
    <property type="entry name" value="DUF4140"/>
</dbReference>
<evidence type="ECO:0000256" key="2">
    <source>
        <dbReference type="SAM" id="SignalP"/>
    </source>
</evidence>
<feature type="coiled-coil region" evidence="1">
    <location>
        <begin position="93"/>
        <end position="120"/>
    </location>
</feature>
<dbReference type="PANTHER" id="PTHR31005">
    <property type="entry name" value="DUF4139 DOMAIN-CONTAINING PROTEIN"/>
    <property type="match status" value="1"/>
</dbReference>
<evidence type="ECO:0000313" key="6">
    <source>
        <dbReference type="Proteomes" id="UP001201463"/>
    </source>
</evidence>
<evidence type="ECO:0000259" key="4">
    <source>
        <dbReference type="Pfam" id="PF13600"/>
    </source>
</evidence>
<accession>A0ABS8XKH5</accession>
<organism evidence="5 6">
    <name type="scientific">Pelomonas caseinilytica</name>
    <dbReference type="NCBI Taxonomy" id="2906763"/>
    <lineage>
        <taxon>Bacteria</taxon>
        <taxon>Pseudomonadati</taxon>
        <taxon>Pseudomonadota</taxon>
        <taxon>Betaproteobacteria</taxon>
        <taxon>Burkholderiales</taxon>
        <taxon>Sphaerotilaceae</taxon>
        <taxon>Roseateles</taxon>
    </lineage>
</organism>
<keyword evidence="6" id="KW-1185">Reference proteome</keyword>
<dbReference type="InterPro" id="IPR037291">
    <property type="entry name" value="DUF4139"/>
</dbReference>
<name>A0ABS8XKH5_9BURK</name>
<keyword evidence="2" id="KW-0732">Signal</keyword>
<proteinExistence type="predicted"/>
<feature type="domain" description="DUF4140" evidence="4">
    <location>
        <begin position="29"/>
        <end position="124"/>
    </location>
</feature>
<sequence>MKSKFLSIATLLPALALAQSPSSSRIDEVLVYPGGAQVTRLATVAAGARELVLNCLSARFDPDSLQVEAPAGVNLGPVQLETLPRERAPECAHGPLDEQLRKLEQQRDQLTAESSALDASLGYLKALGSGEARATPATGIGATADSIRKAAQEALLRQAQLKRQLEDLDKQLAPLQGERDRLATANPQWRSLRLRLSTTREAELKLHYRLTQAGWAPSYRAMLDTATGAVTLERLAQVSQQSGEDWKNVKLRLSTAQPSSKVGPNPVWPWTLDIARPVAMPAAPAMEMRAAPAPVPAKPGLMSLAASRVAEAEPERFDLSVFQGSFATEFMLPLRVTVDSGTQRSSLGLGSEKIQARVLTRVQPQGEAAAYLVADAPKPAGAWPRGALQLVRDGALVGGSTLDVAGSDERLELPFGRDEAVRVQVEPEQRNAGNTGFIGARAEHRYARAWMVENRHAAGSSPITLQLVEAAPVSQHEDIKVQTQFSPAPATQAWRKQPGLVMWELPLAAGQSLRFTAEYVISAPKEAQVSGLR</sequence>
<dbReference type="Proteomes" id="UP001201463">
    <property type="component" value="Unassembled WGS sequence"/>
</dbReference>
<evidence type="ECO:0000256" key="1">
    <source>
        <dbReference type="SAM" id="Coils"/>
    </source>
</evidence>
<dbReference type="RefSeq" id="WP_233393950.1">
    <property type="nucleotide sequence ID" value="NZ_JAJTWT010000009.1"/>
</dbReference>
<dbReference type="PANTHER" id="PTHR31005:SF8">
    <property type="entry name" value="DUF4139 DOMAIN-CONTAINING PROTEIN"/>
    <property type="match status" value="1"/>
</dbReference>
<dbReference type="Pfam" id="PF13598">
    <property type="entry name" value="DUF4139"/>
    <property type="match status" value="1"/>
</dbReference>
<feature type="signal peptide" evidence="2">
    <location>
        <begin position="1"/>
        <end position="18"/>
    </location>
</feature>
<reference evidence="5 6" key="1">
    <citation type="submission" date="2021-12" db="EMBL/GenBank/DDBJ databases">
        <title>Genome seq of p7.</title>
        <authorList>
            <person name="Seo T."/>
        </authorList>
    </citation>
    <scope>NUCLEOTIDE SEQUENCE [LARGE SCALE GENOMIC DNA]</scope>
    <source>
        <strain evidence="5 6">P7</strain>
    </source>
</reference>
<gene>
    <name evidence="5" type="ORF">LXT12_19440</name>
</gene>
<evidence type="ECO:0000313" key="5">
    <source>
        <dbReference type="EMBL" id="MCE4539427.1"/>
    </source>
</evidence>
<keyword evidence="1" id="KW-0175">Coiled coil</keyword>
<feature type="domain" description="DUF4139" evidence="3">
    <location>
        <begin position="204"/>
        <end position="525"/>
    </location>
</feature>
<comment type="caution">
    <text evidence="5">The sequence shown here is derived from an EMBL/GenBank/DDBJ whole genome shotgun (WGS) entry which is preliminary data.</text>
</comment>
<dbReference type="InterPro" id="IPR011935">
    <property type="entry name" value="CHP02231"/>
</dbReference>
<dbReference type="Pfam" id="PF13600">
    <property type="entry name" value="DUF4140"/>
    <property type="match status" value="1"/>
</dbReference>
<feature type="chain" id="PRO_5047055264" evidence="2">
    <location>
        <begin position="19"/>
        <end position="533"/>
    </location>
</feature>